<name>I0HQM1_RUBGI</name>
<dbReference type="PROSITE" id="PS00018">
    <property type="entry name" value="EF_HAND_1"/>
    <property type="match status" value="1"/>
</dbReference>
<evidence type="ECO:0000259" key="6">
    <source>
        <dbReference type="Pfam" id="PF02465"/>
    </source>
</evidence>
<proteinExistence type="inferred from homology"/>
<gene>
    <name evidence="8" type="primary">lafB</name>
    <name evidence="8" type="synonym">fliDL</name>
    <name evidence="8" type="ordered locus">RGE_19670</name>
</gene>
<organism evidence="8 9">
    <name type="scientific">Rubrivivax gelatinosus (strain NBRC 100245 / IL144)</name>
    <dbReference type="NCBI Taxonomy" id="983917"/>
    <lineage>
        <taxon>Bacteria</taxon>
        <taxon>Pseudomonadati</taxon>
        <taxon>Pseudomonadota</taxon>
        <taxon>Betaproteobacteria</taxon>
        <taxon>Burkholderiales</taxon>
        <taxon>Sphaerotilaceae</taxon>
        <taxon>Rubrivivax</taxon>
    </lineage>
</organism>
<dbReference type="eggNOG" id="COG1345">
    <property type="taxonomic scope" value="Bacteria"/>
</dbReference>
<dbReference type="AlphaFoldDB" id="I0HQM1"/>
<evidence type="ECO:0000256" key="3">
    <source>
        <dbReference type="ARBA" id="ARBA00023054"/>
    </source>
</evidence>
<comment type="subcellular location">
    <subcellularLocation>
        <location evidence="5">Secreted</location>
    </subcellularLocation>
    <subcellularLocation>
        <location evidence="5">Bacterial flagellum</location>
    </subcellularLocation>
</comment>
<dbReference type="PANTHER" id="PTHR30288:SF0">
    <property type="entry name" value="FLAGELLAR HOOK-ASSOCIATED PROTEIN 2"/>
    <property type="match status" value="1"/>
</dbReference>
<dbReference type="KEGG" id="rge:RGE_19670"/>
<sequence length="452" mass="46008">MSTSFDPASTATQLATSYTQNAYKLLSTQSTAAQTTSSALSKLRTALTTFESALSSLSSSKGVKTLAASFDNTAYASATATSKAATGAYSFFVEQVATKHQTSFAALPDVSAAGAGSLALTIGGSNFGVDLSSADSDGDGKVTASEIARAINASSANDGRIVASVMSVNGQNRLVLTAAETGAAGAITLDASGVSDGALSGALSAEKLLVQGRDAVLWLGEQGSGVKIQQASNSFTGITGVTVNLTKAMASGDKPVTLNVGDDAAATADNVKSFINAYNTLESLLDVMTANATSSGTAAGSFASDSGVLALKSRLGNLLRQSVGGVRLADYGVSIARDGQMSLDQTKLEAGLKAKPEGLATLFGSARTGATSGVLGSLAELARSWKSADGQIASRMASVDRTQKSIAKRQEALDQRYESLYQIYLKQFTKLQELQNSMSNASSLFGSLATTS</sequence>
<reference evidence="8 9" key="1">
    <citation type="journal article" date="2012" name="J. Bacteriol.">
        <title>Complete genome sequence of phototrophic betaproteobacterium Rubrivivax gelatinosus IL144.</title>
        <authorList>
            <person name="Nagashima S."/>
            <person name="Kamimura A."/>
            <person name="Shimizu T."/>
            <person name="Nakamura-isaki S."/>
            <person name="Aono E."/>
            <person name="Sakamoto K."/>
            <person name="Ichikawa N."/>
            <person name="Nakazawa H."/>
            <person name="Sekine M."/>
            <person name="Yamazaki S."/>
            <person name="Fujita N."/>
            <person name="Shimada K."/>
            <person name="Hanada S."/>
            <person name="Nagashima K.V.P."/>
        </authorList>
    </citation>
    <scope>NUCLEOTIDE SEQUENCE [LARGE SCALE GENOMIC DNA]</scope>
    <source>
        <strain evidence="9">NBRC 100245 / IL144</strain>
    </source>
</reference>
<keyword evidence="8" id="KW-0966">Cell projection</keyword>
<dbReference type="GO" id="GO:0009424">
    <property type="term" value="C:bacterial-type flagellum hook"/>
    <property type="evidence" value="ECO:0007669"/>
    <property type="project" value="UniProtKB-UniRule"/>
</dbReference>
<dbReference type="Pfam" id="PF07195">
    <property type="entry name" value="FliD_C"/>
    <property type="match status" value="1"/>
</dbReference>
<keyword evidence="8" id="KW-0282">Flagellum</keyword>
<accession>I0HQM1</accession>
<keyword evidence="3" id="KW-0175">Coiled coil</keyword>
<protein>
    <recommendedName>
        <fullName evidence="5">Flagellar hook-associated protein 2</fullName>
        <shortName evidence="5">HAP2</shortName>
    </recommendedName>
    <alternativeName>
        <fullName evidence="5">Flagellar cap protein</fullName>
    </alternativeName>
</protein>
<comment type="subunit">
    <text evidence="2 5">Homopentamer.</text>
</comment>
<keyword evidence="9" id="KW-1185">Reference proteome</keyword>
<comment type="similarity">
    <text evidence="1 5">Belongs to the FliD family.</text>
</comment>
<comment type="function">
    <text evidence="5">Required for morphogenesis and for the elongation of the flagellar filament by facilitating polymerization of the flagellin monomers at the tip of growing filament. Forms a capping structure, which prevents flagellin subunits (transported through the central channel of the flagellum) from leaking out without polymerization at the distal end.</text>
</comment>
<evidence type="ECO:0000256" key="5">
    <source>
        <dbReference type="RuleBase" id="RU362066"/>
    </source>
</evidence>
<dbReference type="InterPro" id="IPR003481">
    <property type="entry name" value="FliD_N"/>
</dbReference>
<dbReference type="STRING" id="983917.RGE_19670"/>
<dbReference type="HOGENOM" id="CLU_015182_7_0_4"/>
<keyword evidence="8" id="KW-0969">Cilium</keyword>
<dbReference type="Proteomes" id="UP000007883">
    <property type="component" value="Chromosome"/>
</dbReference>
<dbReference type="GO" id="GO:0005576">
    <property type="term" value="C:extracellular region"/>
    <property type="evidence" value="ECO:0007669"/>
    <property type="project" value="UniProtKB-SubCell"/>
</dbReference>
<dbReference type="PANTHER" id="PTHR30288">
    <property type="entry name" value="FLAGELLAR CAP/ASSEMBLY PROTEIN FLID"/>
    <property type="match status" value="1"/>
</dbReference>
<dbReference type="PATRIC" id="fig|983917.3.peg.1898"/>
<evidence type="ECO:0000256" key="4">
    <source>
        <dbReference type="ARBA" id="ARBA00023143"/>
    </source>
</evidence>
<keyword evidence="5" id="KW-0964">Secreted</keyword>
<dbReference type="RefSeq" id="WP_014428171.1">
    <property type="nucleotide sequence ID" value="NC_017075.1"/>
</dbReference>
<keyword evidence="4 5" id="KW-0975">Bacterial flagellum</keyword>
<dbReference type="GO" id="GO:0009421">
    <property type="term" value="C:bacterial-type flagellum filament cap"/>
    <property type="evidence" value="ECO:0007669"/>
    <property type="project" value="InterPro"/>
</dbReference>
<dbReference type="EMBL" id="AP012320">
    <property type="protein sequence ID" value="BAL95308.1"/>
    <property type="molecule type" value="Genomic_DNA"/>
</dbReference>
<dbReference type="Pfam" id="PF02465">
    <property type="entry name" value="FliD_N"/>
    <property type="match status" value="1"/>
</dbReference>
<evidence type="ECO:0000256" key="1">
    <source>
        <dbReference type="ARBA" id="ARBA00009764"/>
    </source>
</evidence>
<dbReference type="InterPro" id="IPR010809">
    <property type="entry name" value="FliD_C"/>
</dbReference>
<feature type="domain" description="Flagellar hook-associated protein 2 C-terminal" evidence="7">
    <location>
        <begin position="225"/>
        <end position="439"/>
    </location>
</feature>
<dbReference type="InterPro" id="IPR018247">
    <property type="entry name" value="EF_Hand_1_Ca_BS"/>
</dbReference>
<feature type="domain" description="Flagellar hook-associated protein 2 N-terminal" evidence="6">
    <location>
        <begin position="4"/>
        <end position="100"/>
    </location>
</feature>
<dbReference type="InterPro" id="IPR040026">
    <property type="entry name" value="FliD"/>
</dbReference>
<evidence type="ECO:0000313" key="9">
    <source>
        <dbReference type="Proteomes" id="UP000007883"/>
    </source>
</evidence>
<evidence type="ECO:0000313" key="8">
    <source>
        <dbReference type="EMBL" id="BAL95308.1"/>
    </source>
</evidence>
<dbReference type="GO" id="GO:0071973">
    <property type="term" value="P:bacterial-type flagellum-dependent cell motility"/>
    <property type="evidence" value="ECO:0007669"/>
    <property type="project" value="TreeGrafter"/>
</dbReference>
<evidence type="ECO:0000259" key="7">
    <source>
        <dbReference type="Pfam" id="PF07195"/>
    </source>
</evidence>
<evidence type="ECO:0000256" key="2">
    <source>
        <dbReference type="ARBA" id="ARBA00011255"/>
    </source>
</evidence>
<dbReference type="GO" id="GO:0007155">
    <property type="term" value="P:cell adhesion"/>
    <property type="evidence" value="ECO:0007669"/>
    <property type="project" value="InterPro"/>
</dbReference>